<evidence type="ECO:0000259" key="3">
    <source>
        <dbReference type="PROSITE" id="PS50885"/>
    </source>
</evidence>
<dbReference type="AlphaFoldDB" id="A0A545T1C1"/>
<keyword evidence="1" id="KW-1133">Transmembrane helix</keyword>
<dbReference type="Proteomes" id="UP000317839">
    <property type="component" value="Unassembled WGS sequence"/>
</dbReference>
<feature type="domain" description="HAMP" evidence="3">
    <location>
        <begin position="322"/>
        <end position="374"/>
    </location>
</feature>
<reference evidence="4 5" key="1">
    <citation type="submission" date="2019-06" db="EMBL/GenBank/DDBJ databases">
        <title>Draft genome of Aliikangiella marina GYP-15.</title>
        <authorList>
            <person name="Wang G."/>
        </authorList>
    </citation>
    <scope>NUCLEOTIDE SEQUENCE [LARGE SCALE GENOMIC DNA]</scope>
    <source>
        <strain evidence="4 5">GYP-15</strain>
    </source>
</reference>
<dbReference type="RefSeq" id="WP_142944227.1">
    <property type="nucleotide sequence ID" value="NZ_VIKR01000007.1"/>
</dbReference>
<comment type="caution">
    <text evidence="4">The sequence shown here is derived from an EMBL/GenBank/DDBJ whole genome shotgun (WGS) entry which is preliminary data.</text>
</comment>
<keyword evidence="1" id="KW-0812">Transmembrane</keyword>
<name>A0A545T1C1_9GAMM</name>
<dbReference type="InterPro" id="IPR029787">
    <property type="entry name" value="Nucleotide_cyclase"/>
</dbReference>
<dbReference type="EMBL" id="VIKR01000007">
    <property type="protein sequence ID" value="TQV71010.1"/>
    <property type="molecule type" value="Genomic_DNA"/>
</dbReference>
<dbReference type="PANTHER" id="PTHR43081">
    <property type="entry name" value="ADENYLATE CYCLASE, TERMINAL-DIFFERENTIATION SPECIFIC-RELATED"/>
    <property type="match status" value="1"/>
</dbReference>
<evidence type="ECO:0000313" key="5">
    <source>
        <dbReference type="Proteomes" id="UP000317839"/>
    </source>
</evidence>
<dbReference type="PROSITE" id="PS50125">
    <property type="entry name" value="GUANYLATE_CYCLASE_2"/>
    <property type="match status" value="1"/>
</dbReference>
<dbReference type="GO" id="GO:0035556">
    <property type="term" value="P:intracellular signal transduction"/>
    <property type="evidence" value="ECO:0007669"/>
    <property type="project" value="InterPro"/>
</dbReference>
<dbReference type="GO" id="GO:0006171">
    <property type="term" value="P:cAMP biosynthetic process"/>
    <property type="evidence" value="ECO:0007669"/>
    <property type="project" value="TreeGrafter"/>
</dbReference>
<dbReference type="Gene3D" id="6.10.340.10">
    <property type="match status" value="1"/>
</dbReference>
<dbReference type="SMART" id="SM00044">
    <property type="entry name" value="CYCc"/>
    <property type="match status" value="1"/>
</dbReference>
<dbReference type="InterPro" id="IPR001054">
    <property type="entry name" value="A/G_cyclase"/>
</dbReference>
<feature type="domain" description="Guanylate cyclase" evidence="2">
    <location>
        <begin position="414"/>
        <end position="540"/>
    </location>
</feature>
<dbReference type="Pfam" id="PF00211">
    <property type="entry name" value="Guanylate_cyc"/>
    <property type="match status" value="1"/>
</dbReference>
<keyword evidence="1" id="KW-0472">Membrane</keyword>
<evidence type="ECO:0000256" key="1">
    <source>
        <dbReference type="SAM" id="Phobius"/>
    </source>
</evidence>
<feature type="transmembrane region" description="Helical" evidence="1">
    <location>
        <begin position="12"/>
        <end position="33"/>
    </location>
</feature>
<organism evidence="4 5">
    <name type="scientific">Aliikangiella marina</name>
    <dbReference type="NCBI Taxonomy" id="1712262"/>
    <lineage>
        <taxon>Bacteria</taxon>
        <taxon>Pseudomonadati</taxon>
        <taxon>Pseudomonadota</taxon>
        <taxon>Gammaproteobacteria</taxon>
        <taxon>Oceanospirillales</taxon>
        <taxon>Pleioneaceae</taxon>
        <taxon>Aliikangiella</taxon>
    </lineage>
</organism>
<dbReference type="InterPro" id="IPR050697">
    <property type="entry name" value="Adenylyl/Guanylyl_Cyclase_3/4"/>
</dbReference>
<gene>
    <name evidence="4" type="ORF">FLL45_22035</name>
</gene>
<dbReference type="PANTHER" id="PTHR43081:SF1">
    <property type="entry name" value="ADENYLATE CYCLASE, TERMINAL-DIFFERENTIATION SPECIFIC"/>
    <property type="match status" value="1"/>
</dbReference>
<evidence type="ECO:0000259" key="2">
    <source>
        <dbReference type="PROSITE" id="PS50125"/>
    </source>
</evidence>
<protein>
    <submittedName>
        <fullName evidence="4">HAMP domain-containing protein</fullName>
    </submittedName>
</protein>
<dbReference type="PROSITE" id="PS50885">
    <property type="entry name" value="HAMP"/>
    <property type="match status" value="1"/>
</dbReference>
<proteinExistence type="predicted"/>
<dbReference type="CDD" id="cd07302">
    <property type="entry name" value="CHD"/>
    <property type="match status" value="1"/>
</dbReference>
<dbReference type="InterPro" id="IPR003660">
    <property type="entry name" value="HAMP_dom"/>
</dbReference>
<keyword evidence="5" id="KW-1185">Reference proteome</keyword>
<accession>A0A545T1C1</accession>
<dbReference type="GO" id="GO:0016020">
    <property type="term" value="C:membrane"/>
    <property type="evidence" value="ECO:0007669"/>
    <property type="project" value="InterPro"/>
</dbReference>
<dbReference type="SUPFAM" id="SSF55073">
    <property type="entry name" value="Nucleotide cyclase"/>
    <property type="match status" value="1"/>
</dbReference>
<sequence>MSIKSGRQFRSYIISWFLMIVGLIVAIGSTNIFQRAEAYLFENFNNNKISQLNSIAQLIDPRLHQQLDQVSKAKLPIFERLTNSFKAQALTQNQGITFSLNLNPDNETLTYGASYQRSPQEGLLVVSDLFKVLIVPKNEKLELVKLRLPGQPRITRPPQVELRFRNRPELVVNGQIILRILDIKNLTATYKEIKLNRWSKKAQVATINLPSAEEVTYRFVPKDGLLQPPGSLFYAEKGLKREILKRIVVGETAQISLDSQNLKADRYLVSPLFSEDKPLGAVVMHVFQETYHGISRELLQSVWLIFSLMSAAILLAAMFFARKITSPLEQLNLAITRLIKNDFNFKLPPKGFGSFKFLAEQFNQMLAHIQKSRGELIQLNKSYHRFVPHGLLKQLGVASVDEISLGDCCEREMTVLFCDIRGFTTLSESMTPQANFNFINRYLSQIAPVINKHGGIIDKYMGDGIMALFPNRADDAVKAAIEMLASLDKYNEKLRQKKLPIVEIGMGIHYGKMMLGTVGTTQRMDATVVSDTVNAAARVEALTKAFATKILITEETKRHLSDLTQYRLRYIAACQIRGKSKPVTLYEVFDNDTVSIQEEKAANQPTMIRAWKKYREGDIATAVALYRRQIEKSPNDKSLFALIERCQSGRL</sequence>
<dbReference type="CDD" id="cd06225">
    <property type="entry name" value="HAMP"/>
    <property type="match status" value="1"/>
</dbReference>
<dbReference type="Gene3D" id="3.30.70.1230">
    <property type="entry name" value="Nucleotide cyclase"/>
    <property type="match status" value="1"/>
</dbReference>
<dbReference type="GO" id="GO:0004016">
    <property type="term" value="F:adenylate cyclase activity"/>
    <property type="evidence" value="ECO:0007669"/>
    <property type="project" value="UniProtKB-ARBA"/>
</dbReference>
<dbReference type="OrthoDB" id="9806704at2"/>
<evidence type="ECO:0000313" key="4">
    <source>
        <dbReference type="EMBL" id="TQV71010.1"/>
    </source>
</evidence>